<dbReference type="OrthoDB" id="269822at2759"/>
<sequence length="165" mass="18971">MSIFTLVISDHNSITYNNVNNGSILTVRYINHYFFIFLPLFYLFVHFNQFLRLIQMTGESRVESYQSALTRGCRCIDLEVVDGDNGEPIVCHGLSATILLRDVLQTIQKYAFKTTQYPLILSMEIHCSFEQQIVIASLIRQILKDYLYDGVVDNNKSHLPSPEAL</sequence>
<dbReference type="SMART" id="SM00148">
    <property type="entry name" value="PLCXc"/>
    <property type="match status" value="1"/>
</dbReference>
<evidence type="ECO:0000256" key="5">
    <source>
        <dbReference type="ARBA" id="ARBA00023239"/>
    </source>
</evidence>
<evidence type="ECO:0000256" key="4">
    <source>
        <dbReference type="ARBA" id="ARBA00023157"/>
    </source>
</evidence>
<keyword evidence="4" id="KW-1015">Disulfide bond</keyword>
<dbReference type="Proteomes" id="UP000759131">
    <property type="component" value="Unassembled WGS sequence"/>
</dbReference>
<evidence type="ECO:0000256" key="2">
    <source>
        <dbReference type="ARBA" id="ARBA00022723"/>
    </source>
</evidence>
<reference evidence="9" key="1">
    <citation type="submission" date="2020-11" db="EMBL/GenBank/DDBJ databases">
        <authorList>
            <person name="Tran Van P."/>
        </authorList>
    </citation>
    <scope>NUCLEOTIDE SEQUENCE</scope>
</reference>
<evidence type="ECO:0000313" key="9">
    <source>
        <dbReference type="EMBL" id="CAD7627901.1"/>
    </source>
</evidence>
<dbReference type="InterPro" id="IPR017946">
    <property type="entry name" value="PLC-like_Pdiesterase_TIM-brl"/>
</dbReference>
<evidence type="ECO:0000256" key="6">
    <source>
        <dbReference type="RuleBase" id="RU361133"/>
    </source>
</evidence>
<keyword evidence="10" id="KW-1185">Reference proteome</keyword>
<feature type="transmembrane region" description="Helical" evidence="7">
    <location>
        <begin position="30"/>
        <end position="51"/>
    </location>
</feature>
<gene>
    <name evidence="9" type="ORF">OSB1V03_LOCUS8326</name>
</gene>
<dbReference type="GO" id="GO:0016829">
    <property type="term" value="F:lyase activity"/>
    <property type="evidence" value="ECO:0007669"/>
    <property type="project" value="UniProtKB-KW"/>
</dbReference>
<dbReference type="Gene3D" id="3.20.20.190">
    <property type="entry name" value="Phosphatidylinositol (PI) phosphodiesterase"/>
    <property type="match status" value="1"/>
</dbReference>
<feature type="non-terminal residue" evidence="9">
    <location>
        <position position="165"/>
    </location>
</feature>
<organism evidence="9">
    <name type="scientific">Medioppia subpectinata</name>
    <dbReference type="NCBI Taxonomy" id="1979941"/>
    <lineage>
        <taxon>Eukaryota</taxon>
        <taxon>Metazoa</taxon>
        <taxon>Ecdysozoa</taxon>
        <taxon>Arthropoda</taxon>
        <taxon>Chelicerata</taxon>
        <taxon>Arachnida</taxon>
        <taxon>Acari</taxon>
        <taxon>Acariformes</taxon>
        <taxon>Sarcoptiformes</taxon>
        <taxon>Oribatida</taxon>
        <taxon>Brachypylina</taxon>
        <taxon>Oppioidea</taxon>
        <taxon>Oppiidae</taxon>
        <taxon>Medioppia</taxon>
    </lineage>
</organism>
<dbReference type="GO" id="GO:0005886">
    <property type="term" value="C:plasma membrane"/>
    <property type="evidence" value="ECO:0007669"/>
    <property type="project" value="TreeGrafter"/>
</dbReference>
<dbReference type="GO" id="GO:0004435">
    <property type="term" value="F:phosphatidylinositol-4,5-bisphosphate phospholipase C activity"/>
    <property type="evidence" value="ECO:0007669"/>
    <property type="project" value="UniProtKB-EC"/>
</dbReference>
<feature type="domain" description="Phosphatidylinositol-specific phospholipase C X" evidence="8">
    <location>
        <begin position="38"/>
        <end position="165"/>
    </location>
</feature>
<keyword evidence="3" id="KW-0460">Magnesium</keyword>
<keyword evidence="2" id="KW-0479">Metal-binding</keyword>
<dbReference type="InterPro" id="IPR001192">
    <property type="entry name" value="PI-PLC_fam"/>
</dbReference>
<evidence type="ECO:0000313" key="10">
    <source>
        <dbReference type="Proteomes" id="UP000759131"/>
    </source>
</evidence>
<name>A0A7R9Q0P4_9ACAR</name>
<keyword evidence="6" id="KW-0443">Lipid metabolism</keyword>
<dbReference type="GO" id="GO:0035556">
    <property type="term" value="P:intracellular signal transduction"/>
    <property type="evidence" value="ECO:0007669"/>
    <property type="project" value="InterPro"/>
</dbReference>
<accession>A0A7R9Q0P4</accession>
<comment type="catalytic activity">
    <reaction evidence="6">
        <text>a 1,2-diacyl-sn-glycero-3-phospho-(1D-myo-inositol-4,5-bisphosphate) + H2O = 1D-myo-inositol 1,4,5-trisphosphate + a 1,2-diacyl-sn-glycerol + H(+)</text>
        <dbReference type="Rhea" id="RHEA:33179"/>
        <dbReference type="ChEBI" id="CHEBI:15377"/>
        <dbReference type="ChEBI" id="CHEBI:15378"/>
        <dbReference type="ChEBI" id="CHEBI:17815"/>
        <dbReference type="ChEBI" id="CHEBI:58456"/>
        <dbReference type="ChEBI" id="CHEBI:203600"/>
        <dbReference type="EC" id="3.1.4.11"/>
    </reaction>
</comment>
<keyword evidence="7" id="KW-1133">Transmembrane helix</keyword>
<dbReference type="GO" id="GO:0016042">
    <property type="term" value="P:lipid catabolic process"/>
    <property type="evidence" value="ECO:0007669"/>
    <property type="project" value="UniProtKB-KW"/>
</dbReference>
<dbReference type="PRINTS" id="PR00390">
    <property type="entry name" value="PHPHLIPASEC"/>
</dbReference>
<keyword evidence="6" id="KW-0442">Lipid degradation</keyword>
<dbReference type="InterPro" id="IPR000909">
    <property type="entry name" value="PLipase_C_PInositol-sp_X_dom"/>
</dbReference>
<keyword evidence="5" id="KW-0456">Lyase</keyword>
<keyword evidence="6" id="KW-0378">Hydrolase</keyword>
<dbReference type="PANTHER" id="PTHR10336:SF209">
    <property type="entry name" value="PHOSPHOINOSITIDE PHOSPHOLIPASE C"/>
    <property type="match status" value="1"/>
</dbReference>
<evidence type="ECO:0000256" key="7">
    <source>
        <dbReference type="SAM" id="Phobius"/>
    </source>
</evidence>
<comment type="catalytic activity">
    <reaction evidence="1">
        <text>an N-(acyl)-sphingosylphosphoethanolamine = an N-(acyl)-sphingosyl-1,3-cyclic phosphate + ethanolamine</text>
        <dbReference type="Rhea" id="RHEA:60648"/>
        <dbReference type="ChEBI" id="CHEBI:57603"/>
        <dbReference type="ChEBI" id="CHEBI:143891"/>
        <dbReference type="ChEBI" id="CHEBI:143892"/>
    </reaction>
</comment>
<evidence type="ECO:0000259" key="8">
    <source>
        <dbReference type="SMART" id="SM00148"/>
    </source>
</evidence>
<evidence type="ECO:0000256" key="3">
    <source>
        <dbReference type="ARBA" id="ARBA00022842"/>
    </source>
</evidence>
<proteinExistence type="predicted"/>
<protein>
    <recommendedName>
        <fullName evidence="6">Phosphoinositide phospholipase C</fullName>
        <ecNumber evidence="6">3.1.4.11</ecNumber>
    </recommendedName>
</protein>
<dbReference type="GO" id="GO:0046872">
    <property type="term" value="F:metal ion binding"/>
    <property type="evidence" value="ECO:0007669"/>
    <property type="project" value="UniProtKB-KW"/>
</dbReference>
<dbReference type="EMBL" id="CAJPIZ010005171">
    <property type="protein sequence ID" value="CAG2108331.1"/>
    <property type="molecule type" value="Genomic_DNA"/>
</dbReference>
<dbReference type="PANTHER" id="PTHR10336">
    <property type="entry name" value="PHOSPHOINOSITIDE-SPECIFIC PHOSPHOLIPASE C FAMILY PROTEIN"/>
    <property type="match status" value="1"/>
</dbReference>
<dbReference type="SUPFAM" id="SSF51695">
    <property type="entry name" value="PLC-like phosphodiesterases"/>
    <property type="match status" value="1"/>
</dbReference>
<keyword evidence="7" id="KW-0812">Transmembrane</keyword>
<evidence type="ECO:0000256" key="1">
    <source>
        <dbReference type="ARBA" id="ARBA00000110"/>
    </source>
</evidence>
<keyword evidence="7" id="KW-0472">Membrane</keyword>
<dbReference type="AlphaFoldDB" id="A0A7R9Q0P4"/>
<dbReference type="EC" id="3.1.4.11" evidence="6"/>
<dbReference type="PROSITE" id="PS50007">
    <property type="entry name" value="PIPLC_X_DOMAIN"/>
    <property type="match status" value="1"/>
</dbReference>
<dbReference type="Pfam" id="PF00388">
    <property type="entry name" value="PI-PLC-X"/>
    <property type="match status" value="1"/>
</dbReference>
<dbReference type="EMBL" id="OC859746">
    <property type="protein sequence ID" value="CAD7627901.1"/>
    <property type="molecule type" value="Genomic_DNA"/>
</dbReference>